<dbReference type="InterPro" id="IPR014721">
    <property type="entry name" value="Ribsml_uS5_D2-typ_fold_subgr"/>
</dbReference>
<proteinExistence type="inferred from homology"/>
<dbReference type="GO" id="GO:0005524">
    <property type="term" value="F:ATP binding"/>
    <property type="evidence" value="ECO:0007669"/>
    <property type="project" value="InterPro"/>
</dbReference>
<dbReference type="NCBIfam" id="TIGR00585">
    <property type="entry name" value="mutl"/>
    <property type="match status" value="1"/>
</dbReference>
<dbReference type="Proteomes" id="UP000219036">
    <property type="component" value="Unassembled WGS sequence"/>
</dbReference>
<dbReference type="PROSITE" id="PS00058">
    <property type="entry name" value="DNA_MISMATCH_REPAIR_1"/>
    <property type="match status" value="1"/>
</dbReference>
<gene>
    <name evidence="5" type="primary">mutL</name>
    <name evidence="8" type="ORF">SAMN06265182_0925</name>
</gene>
<dbReference type="InterPro" id="IPR020568">
    <property type="entry name" value="Ribosomal_Su5_D2-typ_SF"/>
</dbReference>
<dbReference type="InterPro" id="IPR014762">
    <property type="entry name" value="DNA_mismatch_repair_CS"/>
</dbReference>
<dbReference type="PANTHER" id="PTHR10073">
    <property type="entry name" value="DNA MISMATCH REPAIR PROTEIN MLH, PMS, MUTL"/>
    <property type="match status" value="1"/>
</dbReference>
<dbReference type="HAMAP" id="MF_00149">
    <property type="entry name" value="DNA_mis_repair"/>
    <property type="match status" value="1"/>
</dbReference>
<dbReference type="SMART" id="SM00853">
    <property type="entry name" value="MutL_C"/>
    <property type="match status" value="1"/>
</dbReference>
<accession>A0A285NCD4</accession>
<dbReference type="Gene3D" id="3.30.1540.20">
    <property type="entry name" value="MutL, C-terminal domain, dimerisation subdomain"/>
    <property type="match status" value="1"/>
</dbReference>
<dbReference type="InterPro" id="IPR014790">
    <property type="entry name" value="MutL_C"/>
</dbReference>
<evidence type="ECO:0000256" key="2">
    <source>
        <dbReference type="ARBA" id="ARBA00021975"/>
    </source>
</evidence>
<dbReference type="EMBL" id="OBEI01000002">
    <property type="protein sequence ID" value="SNZ07110.1"/>
    <property type="molecule type" value="Genomic_DNA"/>
</dbReference>
<feature type="domain" description="DNA mismatch repair protein S5" evidence="7">
    <location>
        <begin position="207"/>
        <end position="312"/>
    </location>
</feature>
<dbReference type="SUPFAM" id="SSF118116">
    <property type="entry name" value="DNA mismatch repair protein MutL"/>
    <property type="match status" value="1"/>
</dbReference>
<dbReference type="Pfam" id="PF13589">
    <property type="entry name" value="HATPase_c_3"/>
    <property type="match status" value="1"/>
</dbReference>
<dbReference type="InterPro" id="IPR037198">
    <property type="entry name" value="MutL_C_sf"/>
</dbReference>
<dbReference type="GO" id="GO:0140664">
    <property type="term" value="F:ATP-dependent DNA damage sensor activity"/>
    <property type="evidence" value="ECO:0007669"/>
    <property type="project" value="InterPro"/>
</dbReference>
<dbReference type="Gene3D" id="3.30.565.10">
    <property type="entry name" value="Histidine kinase-like ATPase, C-terminal domain"/>
    <property type="match status" value="1"/>
</dbReference>
<dbReference type="InterPro" id="IPR042121">
    <property type="entry name" value="MutL_C_regsub"/>
</dbReference>
<dbReference type="PANTHER" id="PTHR10073:SF12">
    <property type="entry name" value="DNA MISMATCH REPAIR PROTEIN MLH1"/>
    <property type="match status" value="1"/>
</dbReference>
<evidence type="ECO:0000256" key="5">
    <source>
        <dbReference type="HAMAP-Rule" id="MF_00149"/>
    </source>
</evidence>
<feature type="domain" description="MutL C-terminal dimerisation" evidence="6">
    <location>
        <begin position="332"/>
        <end position="466"/>
    </location>
</feature>
<dbReference type="InterPro" id="IPR036890">
    <property type="entry name" value="HATPase_C_sf"/>
</dbReference>
<dbReference type="CDD" id="cd00782">
    <property type="entry name" value="MutL_Trans"/>
    <property type="match status" value="1"/>
</dbReference>
<dbReference type="FunFam" id="3.30.565.10:FF:000003">
    <property type="entry name" value="DNA mismatch repair endonuclease MutL"/>
    <property type="match status" value="1"/>
</dbReference>
<evidence type="ECO:0000259" key="6">
    <source>
        <dbReference type="SMART" id="SM00853"/>
    </source>
</evidence>
<keyword evidence="3 5" id="KW-0227">DNA damage</keyword>
<dbReference type="InterPro" id="IPR020667">
    <property type="entry name" value="DNA_mismatch_repair_MutL"/>
</dbReference>
<protein>
    <recommendedName>
        <fullName evidence="2 5">DNA mismatch repair protein MutL</fullName>
    </recommendedName>
</protein>
<dbReference type="RefSeq" id="WP_097000094.1">
    <property type="nucleotide sequence ID" value="NZ_OBEI01000002.1"/>
</dbReference>
<comment type="function">
    <text evidence="5">This protein is involved in the repair of mismatches in DNA. It is required for dam-dependent methyl-directed DNA mismatch repair. May act as a 'molecular matchmaker', a protein that promotes the formation of a stable complex between two or more DNA-binding proteins in an ATP-dependent manner without itself being part of a final effector complex.</text>
</comment>
<evidence type="ECO:0000313" key="8">
    <source>
        <dbReference type="EMBL" id="SNZ07110.1"/>
    </source>
</evidence>
<dbReference type="Pfam" id="PF08676">
    <property type="entry name" value="MutL_C"/>
    <property type="match status" value="1"/>
</dbReference>
<dbReference type="GO" id="GO:0032300">
    <property type="term" value="C:mismatch repair complex"/>
    <property type="evidence" value="ECO:0007669"/>
    <property type="project" value="InterPro"/>
</dbReference>
<dbReference type="CDD" id="cd16926">
    <property type="entry name" value="HATPase_MutL-MLH-PMS-like"/>
    <property type="match status" value="1"/>
</dbReference>
<organism evidence="8 9">
    <name type="scientific">Persephonella hydrogeniphila</name>
    <dbReference type="NCBI Taxonomy" id="198703"/>
    <lineage>
        <taxon>Bacteria</taxon>
        <taxon>Pseudomonadati</taxon>
        <taxon>Aquificota</taxon>
        <taxon>Aquificia</taxon>
        <taxon>Aquificales</taxon>
        <taxon>Hydrogenothermaceae</taxon>
        <taxon>Persephonella</taxon>
    </lineage>
</organism>
<keyword evidence="4 5" id="KW-0234">DNA repair</keyword>
<reference evidence="9" key="1">
    <citation type="submission" date="2017-09" db="EMBL/GenBank/DDBJ databases">
        <authorList>
            <person name="Varghese N."/>
            <person name="Submissions S."/>
        </authorList>
    </citation>
    <scope>NUCLEOTIDE SEQUENCE [LARGE SCALE GENOMIC DNA]</scope>
    <source>
        <strain evidence="9">DSM 15103</strain>
    </source>
</reference>
<dbReference type="GO" id="GO:0030983">
    <property type="term" value="F:mismatched DNA binding"/>
    <property type="evidence" value="ECO:0007669"/>
    <property type="project" value="InterPro"/>
</dbReference>
<dbReference type="OrthoDB" id="9763467at2"/>
<dbReference type="Pfam" id="PF01119">
    <property type="entry name" value="DNA_mis_repair"/>
    <property type="match status" value="1"/>
</dbReference>
<name>A0A285NCD4_9AQUI</name>
<evidence type="ECO:0000256" key="4">
    <source>
        <dbReference type="ARBA" id="ARBA00023204"/>
    </source>
</evidence>
<evidence type="ECO:0000313" key="9">
    <source>
        <dbReference type="Proteomes" id="UP000219036"/>
    </source>
</evidence>
<dbReference type="SUPFAM" id="SSF54211">
    <property type="entry name" value="Ribosomal protein S5 domain 2-like"/>
    <property type="match status" value="1"/>
</dbReference>
<dbReference type="SMART" id="SM01340">
    <property type="entry name" value="DNA_mis_repair"/>
    <property type="match status" value="1"/>
</dbReference>
<evidence type="ECO:0000256" key="1">
    <source>
        <dbReference type="ARBA" id="ARBA00006082"/>
    </source>
</evidence>
<sequence length="509" mass="58638">MRIKKLPDSLINKIAAGEVVERPASVLKELIENALDAKADRIEIKVEKGGKKLIELKDNGTGIHPDDVLEAVNRYTTSKISSIEDIYSIESYGFRGEALSSISSVSLFSLISRQAEFPLGKELIIEGGNFKHLSDTGAPVGTTVRVKNLFFNTPARERFLKSEKTELKHIIDVFIRYAIYHNDKYFKLNIDGKDLYILNPSKREERIKNIFPKIDQTVQFLEENHTGKAYGYISPETRTGKGYIYINGRPVKNSILSRIIKSKIGESFYTLFLELPPYFVDFNVHPAKIDVRFRKEKPVHELVKKALETLEKPQISFSLHQQKRKYNREFKILGQVENTFLVVYYDGEIYFIDQHVASERINYELLMKKYRTGSMKSVRIPEQKIKISKGQKENLEKIKDLLIKAGFEFYTENENLYITGVPEHTKNKEIKSFIIKILNSDFPETEIESFIGELACELSIEAGDVLSDEEAKSLLKIWLETDNPNLCPHGRPIYYKIPVENIRKKVGRR</sequence>
<dbReference type="InterPro" id="IPR002099">
    <property type="entry name" value="MutL/Mlh/PMS"/>
</dbReference>
<dbReference type="SUPFAM" id="SSF55874">
    <property type="entry name" value="ATPase domain of HSP90 chaperone/DNA topoisomerase II/histidine kinase"/>
    <property type="match status" value="1"/>
</dbReference>
<dbReference type="GO" id="GO:0006298">
    <property type="term" value="P:mismatch repair"/>
    <property type="evidence" value="ECO:0007669"/>
    <property type="project" value="UniProtKB-UniRule"/>
</dbReference>
<dbReference type="InterPro" id="IPR038973">
    <property type="entry name" value="MutL/Mlh/Pms-like"/>
</dbReference>
<dbReference type="Gene3D" id="3.30.1370.100">
    <property type="entry name" value="MutL, C-terminal domain, regulatory subdomain"/>
    <property type="match status" value="1"/>
</dbReference>
<dbReference type="GO" id="GO:0016887">
    <property type="term" value="F:ATP hydrolysis activity"/>
    <property type="evidence" value="ECO:0007669"/>
    <property type="project" value="InterPro"/>
</dbReference>
<evidence type="ECO:0000256" key="3">
    <source>
        <dbReference type="ARBA" id="ARBA00022763"/>
    </source>
</evidence>
<dbReference type="Gene3D" id="3.30.230.10">
    <property type="match status" value="1"/>
</dbReference>
<dbReference type="InterPro" id="IPR042120">
    <property type="entry name" value="MutL_C_dimsub"/>
</dbReference>
<evidence type="ECO:0000259" key="7">
    <source>
        <dbReference type="SMART" id="SM01340"/>
    </source>
</evidence>
<dbReference type="AlphaFoldDB" id="A0A285NCD4"/>
<comment type="similarity">
    <text evidence="1 5">Belongs to the DNA mismatch repair MutL/HexB family.</text>
</comment>
<dbReference type="InterPro" id="IPR013507">
    <property type="entry name" value="DNA_mismatch_S5_2-like"/>
</dbReference>
<keyword evidence="9" id="KW-1185">Reference proteome</keyword>